<dbReference type="Pfam" id="PF07859">
    <property type="entry name" value="Abhydrolase_3"/>
    <property type="match status" value="1"/>
</dbReference>
<name>A0A806FYJ2_BIFAN</name>
<sequence length="357" mass="39581">MELYRNNEIPPIEYTPGTSEFRDAVIGLARYWTAIAEDLHADEPGVQERTAAACLRFRKECAMFDYARALQWHDPQGVYVHTDIPYLPDGGYRDGEVRGHLLDVYIPRDAIVRGGNTLPVYIDIHGGGFTYGYKELNRNFNTHLADLGFGVFSLNYRPAPQTDLVGQLHDIQAALCWIGEHITQFPVSPDNIFITGDSAGACLSLLTLLIEHNDDAAHAFGIERASGIHLRGASLISGVYDITPSSPMRARLAETVGNEFFAGLDDATVFLDPADWLTQGIGIPPLFLVTSSDDFVQSETLALATSLARNGRDFELHDFKVPCTQTLGHVFPVGMTWLPESERVLHGIREFSYPLTR</sequence>
<protein>
    <submittedName>
        <fullName evidence="3">Hydrolase acting on ester bonds</fullName>
        <ecNumber evidence="3">3.1.-.-</ecNumber>
    </submittedName>
</protein>
<organism evidence="3 4">
    <name type="scientific">Bifidobacterium animalis subsp. lactis CNCM I-2494</name>
    <dbReference type="NCBI Taxonomy" id="1042403"/>
    <lineage>
        <taxon>Bacteria</taxon>
        <taxon>Bacillati</taxon>
        <taxon>Actinomycetota</taxon>
        <taxon>Actinomycetes</taxon>
        <taxon>Bifidobacteriales</taxon>
        <taxon>Bifidobacteriaceae</taxon>
        <taxon>Bifidobacterium</taxon>
    </lineage>
</organism>
<dbReference type="PANTHER" id="PTHR48081">
    <property type="entry name" value="AB HYDROLASE SUPERFAMILY PROTEIN C4A8.06C"/>
    <property type="match status" value="1"/>
</dbReference>
<dbReference type="RefSeq" id="WP_004217674.1">
    <property type="nucleotide sequence ID" value="NC_017215.1"/>
</dbReference>
<dbReference type="AlphaFoldDB" id="A0A806FYJ2"/>
<proteinExistence type="predicted"/>
<dbReference type="InterPro" id="IPR013094">
    <property type="entry name" value="AB_hydrolase_3"/>
</dbReference>
<dbReference type="EMBL" id="CP002915">
    <property type="protein sequence ID" value="AEK30500.1"/>
    <property type="molecule type" value="Genomic_DNA"/>
</dbReference>
<dbReference type="KEGG" id="bnm:BALAC2494_00203"/>
<dbReference type="InterPro" id="IPR029058">
    <property type="entry name" value="AB_hydrolase_fold"/>
</dbReference>
<evidence type="ECO:0000256" key="1">
    <source>
        <dbReference type="ARBA" id="ARBA00022801"/>
    </source>
</evidence>
<feature type="domain" description="Alpha/beta hydrolase fold-3" evidence="2">
    <location>
        <begin position="123"/>
        <end position="320"/>
    </location>
</feature>
<dbReference type="Gene3D" id="3.40.50.1820">
    <property type="entry name" value="alpha/beta hydrolase"/>
    <property type="match status" value="1"/>
</dbReference>
<gene>
    <name evidence="3" type="ORF">BALAC2494_00203</name>
</gene>
<accession>A0A806FYJ2</accession>
<dbReference type="SUPFAM" id="SSF53474">
    <property type="entry name" value="alpha/beta-Hydrolases"/>
    <property type="match status" value="1"/>
</dbReference>
<dbReference type="GeneID" id="29695563"/>
<dbReference type="GO" id="GO:0016787">
    <property type="term" value="F:hydrolase activity"/>
    <property type="evidence" value="ECO:0007669"/>
    <property type="project" value="UniProtKB-KW"/>
</dbReference>
<dbReference type="InterPro" id="IPR050300">
    <property type="entry name" value="GDXG_lipolytic_enzyme"/>
</dbReference>
<dbReference type="Proteomes" id="UP000008394">
    <property type="component" value="Chromosome"/>
</dbReference>
<reference evidence="3 4" key="1">
    <citation type="journal article" date="2011" name="J. Bacteriol.">
        <title>Genome Sequence of the Probiotic Strain Bifidobacterium animalis subsp. lactis CNCM I-2494.</title>
        <authorList>
            <person name="Chervaux C."/>
            <person name="Grimaldi C."/>
            <person name="Bolotin A."/>
            <person name="Quinquis B."/>
            <person name="Legrain-Raspaud S."/>
            <person name="van Hylckama Vlieg J.E."/>
            <person name="Denariaz G."/>
            <person name="Smokvina T."/>
        </authorList>
    </citation>
    <scope>NUCLEOTIDE SEQUENCE [LARGE SCALE GENOMIC DNA]</scope>
    <source>
        <strain evidence="3 4">CNCM I-2494</strain>
    </source>
</reference>
<evidence type="ECO:0000259" key="2">
    <source>
        <dbReference type="Pfam" id="PF07859"/>
    </source>
</evidence>
<keyword evidence="1 3" id="KW-0378">Hydrolase</keyword>
<evidence type="ECO:0000313" key="4">
    <source>
        <dbReference type="Proteomes" id="UP000008394"/>
    </source>
</evidence>
<evidence type="ECO:0000313" key="3">
    <source>
        <dbReference type="EMBL" id="AEK30500.1"/>
    </source>
</evidence>
<dbReference type="EC" id="3.1.-.-" evidence="3"/>